<evidence type="ECO:0000313" key="2">
    <source>
        <dbReference type="EMBL" id="CUC09262.1"/>
    </source>
</evidence>
<dbReference type="PhylomeDB" id="A0A0K6S6L8"/>
<dbReference type="AlphaFoldDB" id="A0A0K6S6L8"/>
<dbReference type="EMBL" id="CDMZ01000449">
    <property type="protein sequence ID" value="CUC09262.1"/>
    <property type="molecule type" value="Genomic_DNA"/>
</dbReference>
<evidence type="ECO:0000256" key="1">
    <source>
        <dbReference type="SAM" id="SignalP"/>
    </source>
</evidence>
<dbReference type="VEuPathDB" id="CryptoDB:Cvel_17539"/>
<feature type="chain" id="PRO_5005508391" evidence="1">
    <location>
        <begin position="25"/>
        <end position="405"/>
    </location>
</feature>
<protein>
    <submittedName>
        <fullName evidence="2">Uncharacterized protein</fullName>
    </submittedName>
</protein>
<proteinExistence type="predicted"/>
<name>A0A0K6S6L8_9ALVE</name>
<organism evidence="2">
    <name type="scientific">Chromera velia CCMP2878</name>
    <dbReference type="NCBI Taxonomy" id="1169474"/>
    <lineage>
        <taxon>Eukaryota</taxon>
        <taxon>Sar</taxon>
        <taxon>Alveolata</taxon>
        <taxon>Colpodellida</taxon>
        <taxon>Chromeraceae</taxon>
        <taxon>Chromera</taxon>
    </lineage>
</organism>
<gene>
    <name evidence="2" type="ORF">Cvel_17539.t2</name>
</gene>
<keyword evidence="1" id="KW-0732">Signal</keyword>
<reference evidence="2" key="1">
    <citation type="submission" date="2014-11" db="EMBL/GenBank/DDBJ databases">
        <title>Molecular phylogeny of cliff fern family Woodsiaceae with morphological implications.</title>
        <authorList>
            <person name="Shao Y.-Z."/>
            <person name="Wei R."/>
            <person name="Zhang X.-C."/>
        </authorList>
    </citation>
    <scope>NUCLEOTIDE SEQUENCE</scope>
</reference>
<accession>A0A0K6S6L8</accession>
<feature type="signal peptide" evidence="1">
    <location>
        <begin position="1"/>
        <end position="24"/>
    </location>
</feature>
<sequence>MHACNRLEGFCLASLLILAPIVCGLSGTLDDGLSCLPRNSPCADVRTPACGFHPWTEWASDPQDPLYKARTRKPFPTPCHCTSPTETEEDEGGETCETEERLYVEPQSPLGRWSCLSSPLSRRSSVSFASSASKDAVGAAALDCSDESVDFLNVFTREGSEGFLSRAPDVLSLRTDGYSEGERGTGCVPASLVTPSTFVPWAVFHEPRARFVNANGTETVVRGAIQCPSSLESVYWCPPKERGLDVFLSREGKGHMGWGWDSPTVFAVVGSAFARRDPNVVPFGLYPFDSKTCDVRNRETGLGCYPGSGNNETWAQEFACSRREGGRGEVEDGVCLTSLKTNCECNSQMEEGEWLRWIRHLQTYANARHHPKRDIKTYKLASCWFRLSKARSMVRSLDEMRRDQR</sequence>